<dbReference type="Proteomes" id="UP000435112">
    <property type="component" value="Unassembled WGS sequence"/>
</dbReference>
<evidence type="ECO:0000313" key="6">
    <source>
        <dbReference type="Proteomes" id="UP000435112"/>
    </source>
</evidence>
<evidence type="ECO:0000313" key="4">
    <source>
        <dbReference type="Proteomes" id="UP000429607"/>
    </source>
</evidence>
<gene>
    <name evidence="1" type="ORF">PR001_g14251</name>
    <name evidence="2" type="ORF">PR002_g10010</name>
    <name evidence="3" type="ORF">PR003_g18141</name>
</gene>
<evidence type="ECO:0000313" key="5">
    <source>
        <dbReference type="Proteomes" id="UP000434957"/>
    </source>
</evidence>
<protein>
    <submittedName>
        <fullName evidence="2">Uncharacterized protein</fullName>
    </submittedName>
</protein>
<evidence type="ECO:0000313" key="2">
    <source>
        <dbReference type="EMBL" id="KAE9029869.1"/>
    </source>
</evidence>
<sequence length="52" mass="5394">MARETPHTHSCVTVMTVLTPRASADRTSTAVITGPTACRHSSQASTAAPAWA</sequence>
<proteinExistence type="predicted"/>
<dbReference type="Proteomes" id="UP000429607">
    <property type="component" value="Unassembled WGS sequence"/>
</dbReference>
<dbReference type="AlphaFoldDB" id="A0A6A3MC71"/>
<dbReference type="EMBL" id="QXFT01001432">
    <property type="protein sequence ID" value="KAE9318826.1"/>
    <property type="molecule type" value="Genomic_DNA"/>
</dbReference>
<dbReference type="EMBL" id="QXFV01001014">
    <property type="protein sequence ID" value="KAE9017996.1"/>
    <property type="molecule type" value="Genomic_DNA"/>
</dbReference>
<comment type="caution">
    <text evidence="2">The sequence shown here is derived from an EMBL/GenBank/DDBJ whole genome shotgun (WGS) entry which is preliminary data.</text>
</comment>
<accession>A0A6A3MC71</accession>
<organism evidence="2 6">
    <name type="scientific">Phytophthora rubi</name>
    <dbReference type="NCBI Taxonomy" id="129364"/>
    <lineage>
        <taxon>Eukaryota</taxon>
        <taxon>Sar</taxon>
        <taxon>Stramenopiles</taxon>
        <taxon>Oomycota</taxon>
        <taxon>Peronosporomycetes</taxon>
        <taxon>Peronosporales</taxon>
        <taxon>Peronosporaceae</taxon>
        <taxon>Phytophthora</taxon>
    </lineage>
</organism>
<dbReference type="EMBL" id="QXFU01000554">
    <property type="protein sequence ID" value="KAE9029869.1"/>
    <property type="molecule type" value="Genomic_DNA"/>
</dbReference>
<evidence type="ECO:0000313" key="3">
    <source>
        <dbReference type="EMBL" id="KAE9318826.1"/>
    </source>
</evidence>
<keyword evidence="5" id="KW-1185">Reference proteome</keyword>
<dbReference type="Proteomes" id="UP000434957">
    <property type="component" value="Unassembled WGS sequence"/>
</dbReference>
<reference evidence="4 6" key="1">
    <citation type="submission" date="2018-09" db="EMBL/GenBank/DDBJ databases">
        <title>Genomic investigation of the strawberry pathogen Phytophthora fragariae indicates pathogenicity is determined by transcriptional variation in three key races.</title>
        <authorList>
            <person name="Adams T.M."/>
            <person name="Armitage A.D."/>
            <person name="Sobczyk M.K."/>
            <person name="Bates H.J."/>
            <person name="Dunwell J.M."/>
            <person name="Nellist C.F."/>
            <person name="Harrison R.J."/>
        </authorList>
    </citation>
    <scope>NUCLEOTIDE SEQUENCE [LARGE SCALE GENOMIC DNA]</scope>
    <source>
        <strain evidence="1 4">SCRP249</strain>
        <strain evidence="2 6">SCRP324</strain>
        <strain evidence="3 5">SCRP333</strain>
    </source>
</reference>
<evidence type="ECO:0000313" key="1">
    <source>
        <dbReference type="EMBL" id="KAE9017996.1"/>
    </source>
</evidence>
<name>A0A6A3MC71_9STRA</name>